<evidence type="ECO:0000313" key="1">
    <source>
        <dbReference type="EMBL" id="SOY31395.1"/>
    </source>
</evidence>
<dbReference type="EMBL" id="OFSM01000025">
    <property type="protein sequence ID" value="SOY31395.1"/>
    <property type="molecule type" value="Genomic_DNA"/>
</dbReference>
<dbReference type="AlphaFoldDB" id="A0A2K4ZLS4"/>
<gene>
    <name evidence="1" type="ORF">AMURIS_04137</name>
</gene>
<dbReference type="OrthoDB" id="1824544at2"/>
<evidence type="ECO:0000313" key="2">
    <source>
        <dbReference type="Proteomes" id="UP000236311"/>
    </source>
</evidence>
<sequence length="334" mass="37224">MNETRVFADGYRGVFQKQEDFLECLKSIGRNSFWERRNSKNLRLVAITSGSKVEEELKEKYADEGLDEDIITDTIINTGLLLKVRNQYYPVRSCAIKSILDRAGISGAGLRRVEKSVYARILNDCLKVAKGEALLRISEGKVSAVLGGDCHDYAVQAFLKSFDMEQVFLHSVDYLTGNFKGCSYLAGFYEHDMASALWELSGEDGLLDAYKKELALHGKTPDEMKPVVRITTSDTGSGGANIFPMLVSGKENTTISLGSPLRLGHRNGTKLSEFDDQLKLLYGKYQLAAGNLVKLLKVEVMNPVNCMKGVMDKLGIARKYAAWPFRRFLQLSTC</sequence>
<dbReference type="RefSeq" id="WP_146040137.1">
    <property type="nucleotide sequence ID" value="NZ_JANJZD010000025.1"/>
</dbReference>
<accession>A0A2K4ZLS4</accession>
<reference evidence="1 2" key="1">
    <citation type="submission" date="2018-01" db="EMBL/GenBank/DDBJ databases">
        <authorList>
            <person name="Gaut B.S."/>
            <person name="Morton B.R."/>
            <person name="Clegg M.T."/>
            <person name="Duvall M.R."/>
        </authorList>
    </citation>
    <scope>NUCLEOTIDE SEQUENCE [LARGE SCALE GENOMIC DNA]</scope>
    <source>
        <strain evidence="1">GP69</strain>
    </source>
</reference>
<name>A0A2K4ZLS4_9FIRM</name>
<organism evidence="1 2">
    <name type="scientific">Acetatifactor muris</name>
    <dbReference type="NCBI Taxonomy" id="879566"/>
    <lineage>
        <taxon>Bacteria</taxon>
        <taxon>Bacillati</taxon>
        <taxon>Bacillota</taxon>
        <taxon>Clostridia</taxon>
        <taxon>Lachnospirales</taxon>
        <taxon>Lachnospiraceae</taxon>
        <taxon>Acetatifactor</taxon>
    </lineage>
</organism>
<keyword evidence="2" id="KW-1185">Reference proteome</keyword>
<protein>
    <submittedName>
        <fullName evidence="1">Uncharacterized protein</fullName>
    </submittedName>
</protein>
<proteinExistence type="predicted"/>
<dbReference type="Proteomes" id="UP000236311">
    <property type="component" value="Unassembled WGS sequence"/>
</dbReference>